<comment type="caution">
    <text evidence="2">The sequence shown here is derived from an EMBL/GenBank/DDBJ whole genome shotgun (WGS) entry which is preliminary data.</text>
</comment>
<sequence>MIFITNSSMIYIEQFGLSEALFSALFVVNTGIGIIANRVSSTLLNRHAPHKILSVFVGIQILYWCNSIHCQCAHRCPFNTAALKRLMGSWRINVSAKCLFTFHSCSAEATARSTPKAGIILSLGSKVKEKFRCIEKNQPLLLAHVRPPIIKTAGSSKI</sequence>
<keyword evidence="3" id="KW-1185">Reference proteome</keyword>
<gene>
    <name evidence="2" type="ORF">BCF53_1361</name>
</gene>
<dbReference type="Proteomes" id="UP000295793">
    <property type="component" value="Unassembled WGS sequence"/>
</dbReference>
<dbReference type="Gene3D" id="1.20.1720.10">
    <property type="entry name" value="Multidrug resistance protein D"/>
    <property type="match status" value="1"/>
</dbReference>
<dbReference type="AlphaFoldDB" id="A0A4R3HRH7"/>
<evidence type="ECO:0000313" key="2">
    <source>
        <dbReference type="EMBL" id="TCS35196.1"/>
    </source>
</evidence>
<keyword evidence="1" id="KW-1133">Transmembrane helix</keyword>
<reference evidence="2 3" key="1">
    <citation type="submission" date="2019-03" db="EMBL/GenBank/DDBJ databases">
        <title>Genomic Encyclopedia of Archaeal and Bacterial Type Strains, Phase II (KMG-II): from individual species to whole genera.</title>
        <authorList>
            <person name="Goeker M."/>
        </authorList>
    </citation>
    <scope>NUCLEOTIDE SEQUENCE [LARGE SCALE GENOMIC DNA]</scope>
    <source>
        <strain evidence="2 3">DSM 15388</strain>
    </source>
</reference>
<organism evidence="2 3">
    <name type="scientific">Reinekea marinisedimentorum</name>
    <dbReference type="NCBI Taxonomy" id="230495"/>
    <lineage>
        <taxon>Bacteria</taxon>
        <taxon>Pseudomonadati</taxon>
        <taxon>Pseudomonadota</taxon>
        <taxon>Gammaproteobacteria</taxon>
        <taxon>Oceanospirillales</taxon>
        <taxon>Saccharospirillaceae</taxon>
        <taxon>Reinekea</taxon>
    </lineage>
</organism>
<evidence type="ECO:0000313" key="3">
    <source>
        <dbReference type="Proteomes" id="UP000295793"/>
    </source>
</evidence>
<protein>
    <submittedName>
        <fullName evidence="2">Uncharacterized protein</fullName>
    </submittedName>
</protein>
<evidence type="ECO:0000256" key="1">
    <source>
        <dbReference type="SAM" id="Phobius"/>
    </source>
</evidence>
<keyword evidence="1" id="KW-0472">Membrane</keyword>
<accession>A0A4R3HRH7</accession>
<feature type="transmembrane region" description="Helical" evidence="1">
    <location>
        <begin position="20"/>
        <end position="40"/>
    </location>
</feature>
<keyword evidence="1" id="KW-0812">Transmembrane</keyword>
<dbReference type="EMBL" id="SLZR01000036">
    <property type="protein sequence ID" value="TCS35196.1"/>
    <property type="molecule type" value="Genomic_DNA"/>
</dbReference>
<proteinExistence type="predicted"/>
<name>A0A4R3HRH7_9GAMM</name>